<keyword evidence="1" id="KW-0489">Methyltransferase</keyword>
<dbReference type="Proteomes" id="UP000799429">
    <property type="component" value="Unassembled WGS sequence"/>
</dbReference>
<dbReference type="CDD" id="cd02440">
    <property type="entry name" value="AdoMet_MTases"/>
    <property type="match status" value="1"/>
</dbReference>
<dbReference type="PANTHER" id="PTHR43591">
    <property type="entry name" value="METHYLTRANSFERASE"/>
    <property type="match status" value="1"/>
</dbReference>
<dbReference type="Pfam" id="PF13489">
    <property type="entry name" value="Methyltransf_23"/>
    <property type="match status" value="1"/>
</dbReference>
<accession>A0A9P4S3P3</accession>
<dbReference type="OrthoDB" id="2013972at2759"/>
<dbReference type="AlphaFoldDB" id="A0A9P4S3P3"/>
<sequence>MNYRFRFDAGRRYHAFEDAAYLLPNDEREQERLVEGQHQMWLMALRGNLHIAPIKENVGNVLDIATGTGNWAMDFAELYPEANVFGTDLSPIQPRLRSVPPNCQFVVEDSEGEWMWDEKFDFIHSRTLGSTWRDWKGYLNPSGYLEIHEFTFPFHCDDGTAGPDSPMMQWSIHFNQAAAKRGVDMEICAQLDPLLREAGFVNITKTRLRLPFTGWSDDPDEKRYGAFYGRTFDWGVSMGLFMNSLGWSRERAEGFVTAAKEDARDVDMHAYIPLYIYTAQKPEGTTRTLT</sequence>
<protein>
    <submittedName>
        <fullName evidence="1">S-adenosyl-L-methionine-dependent methyltransferase</fullName>
    </submittedName>
</protein>
<organism evidence="1 2">
    <name type="scientific">Patellaria atrata CBS 101060</name>
    <dbReference type="NCBI Taxonomy" id="1346257"/>
    <lineage>
        <taxon>Eukaryota</taxon>
        <taxon>Fungi</taxon>
        <taxon>Dikarya</taxon>
        <taxon>Ascomycota</taxon>
        <taxon>Pezizomycotina</taxon>
        <taxon>Dothideomycetes</taxon>
        <taxon>Dothideomycetes incertae sedis</taxon>
        <taxon>Patellariales</taxon>
        <taxon>Patellariaceae</taxon>
        <taxon>Patellaria</taxon>
    </lineage>
</organism>
<dbReference type="PANTHER" id="PTHR43591:SF24">
    <property type="entry name" value="2-METHOXY-6-POLYPRENYL-1,4-BENZOQUINOL METHYLASE, MITOCHONDRIAL"/>
    <property type="match status" value="1"/>
</dbReference>
<dbReference type="InterPro" id="IPR029063">
    <property type="entry name" value="SAM-dependent_MTases_sf"/>
</dbReference>
<gene>
    <name evidence="1" type="ORF">M501DRAFT_1045375</name>
</gene>
<keyword evidence="2" id="KW-1185">Reference proteome</keyword>
<comment type="caution">
    <text evidence="1">The sequence shown here is derived from an EMBL/GenBank/DDBJ whole genome shotgun (WGS) entry which is preliminary data.</text>
</comment>
<keyword evidence="1" id="KW-0808">Transferase</keyword>
<dbReference type="SUPFAM" id="SSF53335">
    <property type="entry name" value="S-adenosyl-L-methionine-dependent methyltransferases"/>
    <property type="match status" value="1"/>
</dbReference>
<evidence type="ECO:0000313" key="1">
    <source>
        <dbReference type="EMBL" id="KAF2834590.1"/>
    </source>
</evidence>
<dbReference type="GO" id="GO:0032259">
    <property type="term" value="P:methylation"/>
    <property type="evidence" value="ECO:0007669"/>
    <property type="project" value="UniProtKB-KW"/>
</dbReference>
<reference evidence="1" key="1">
    <citation type="journal article" date="2020" name="Stud. Mycol.">
        <title>101 Dothideomycetes genomes: a test case for predicting lifestyles and emergence of pathogens.</title>
        <authorList>
            <person name="Haridas S."/>
            <person name="Albert R."/>
            <person name="Binder M."/>
            <person name="Bloem J."/>
            <person name="Labutti K."/>
            <person name="Salamov A."/>
            <person name="Andreopoulos B."/>
            <person name="Baker S."/>
            <person name="Barry K."/>
            <person name="Bills G."/>
            <person name="Bluhm B."/>
            <person name="Cannon C."/>
            <person name="Castanera R."/>
            <person name="Culley D."/>
            <person name="Daum C."/>
            <person name="Ezra D."/>
            <person name="Gonzalez J."/>
            <person name="Henrissat B."/>
            <person name="Kuo A."/>
            <person name="Liang C."/>
            <person name="Lipzen A."/>
            <person name="Lutzoni F."/>
            <person name="Magnuson J."/>
            <person name="Mondo S."/>
            <person name="Nolan M."/>
            <person name="Ohm R."/>
            <person name="Pangilinan J."/>
            <person name="Park H.-J."/>
            <person name="Ramirez L."/>
            <person name="Alfaro M."/>
            <person name="Sun H."/>
            <person name="Tritt A."/>
            <person name="Yoshinaga Y."/>
            <person name="Zwiers L.-H."/>
            <person name="Turgeon B."/>
            <person name="Goodwin S."/>
            <person name="Spatafora J."/>
            <person name="Crous P."/>
            <person name="Grigoriev I."/>
        </authorList>
    </citation>
    <scope>NUCLEOTIDE SEQUENCE</scope>
    <source>
        <strain evidence="1">CBS 101060</strain>
    </source>
</reference>
<evidence type="ECO:0000313" key="2">
    <source>
        <dbReference type="Proteomes" id="UP000799429"/>
    </source>
</evidence>
<dbReference type="GO" id="GO:0008168">
    <property type="term" value="F:methyltransferase activity"/>
    <property type="evidence" value="ECO:0007669"/>
    <property type="project" value="UniProtKB-KW"/>
</dbReference>
<name>A0A9P4S3P3_9PEZI</name>
<dbReference type="Gene3D" id="3.40.50.150">
    <property type="entry name" value="Vaccinia Virus protein VP39"/>
    <property type="match status" value="1"/>
</dbReference>
<proteinExistence type="predicted"/>
<dbReference type="EMBL" id="MU006116">
    <property type="protein sequence ID" value="KAF2834590.1"/>
    <property type="molecule type" value="Genomic_DNA"/>
</dbReference>